<feature type="transmembrane region" description="Helical" evidence="11">
    <location>
        <begin position="79"/>
        <end position="95"/>
    </location>
</feature>
<dbReference type="NCBIfam" id="TIGR01494">
    <property type="entry name" value="ATPase_P-type"/>
    <property type="match status" value="2"/>
</dbReference>
<dbReference type="Gene3D" id="1.20.1110.10">
    <property type="entry name" value="Calcium-transporting ATPase, transmembrane domain"/>
    <property type="match status" value="4"/>
</dbReference>
<dbReference type="Pfam" id="PF00122">
    <property type="entry name" value="E1-E2_ATPase"/>
    <property type="match status" value="1"/>
</dbReference>
<dbReference type="PANTHER" id="PTHR43294:SF21">
    <property type="entry name" value="CATION TRANSPORTING ATPASE"/>
    <property type="match status" value="1"/>
</dbReference>
<dbReference type="SMART" id="SM00831">
    <property type="entry name" value="Cation_ATPase_N"/>
    <property type="match status" value="1"/>
</dbReference>
<keyword evidence="8" id="KW-1278">Translocase</keyword>
<dbReference type="SFLD" id="SFLDG00002">
    <property type="entry name" value="C1.7:_P-type_atpase_like"/>
    <property type="match status" value="1"/>
</dbReference>
<dbReference type="GO" id="GO:0005524">
    <property type="term" value="F:ATP binding"/>
    <property type="evidence" value="ECO:0007669"/>
    <property type="project" value="UniProtKB-KW"/>
</dbReference>
<dbReference type="InterPro" id="IPR008250">
    <property type="entry name" value="ATPase_P-typ_transduc_dom_A_sf"/>
</dbReference>
<dbReference type="Pfam" id="PF00689">
    <property type="entry name" value="Cation_ATPase_C"/>
    <property type="match status" value="1"/>
</dbReference>
<dbReference type="GO" id="GO:0036376">
    <property type="term" value="P:sodium ion export across plasma membrane"/>
    <property type="evidence" value="ECO:0007669"/>
    <property type="project" value="TreeGrafter"/>
</dbReference>
<dbReference type="InterPro" id="IPR023214">
    <property type="entry name" value="HAD_sf"/>
</dbReference>
<accession>A0A7C3Z2V6</accession>
<dbReference type="PANTHER" id="PTHR43294">
    <property type="entry name" value="SODIUM/POTASSIUM-TRANSPORTING ATPASE SUBUNIT ALPHA"/>
    <property type="match status" value="1"/>
</dbReference>
<keyword evidence="13" id="KW-0378">Hydrolase</keyword>
<comment type="caution">
    <text evidence="13">The sequence shown here is derived from an EMBL/GenBank/DDBJ whole genome shotgun (WGS) entry which is preliminary data.</text>
</comment>
<evidence type="ECO:0000256" key="4">
    <source>
        <dbReference type="ARBA" id="ARBA00022692"/>
    </source>
</evidence>
<organism evidence="13">
    <name type="scientific">Desulfobacca acetoxidans</name>
    <dbReference type="NCBI Taxonomy" id="60893"/>
    <lineage>
        <taxon>Bacteria</taxon>
        <taxon>Pseudomonadati</taxon>
        <taxon>Thermodesulfobacteriota</taxon>
        <taxon>Desulfobaccia</taxon>
        <taxon>Desulfobaccales</taxon>
        <taxon>Desulfobaccaceae</taxon>
        <taxon>Desulfobacca</taxon>
    </lineage>
</organism>
<evidence type="ECO:0000256" key="2">
    <source>
        <dbReference type="ARBA" id="ARBA00005675"/>
    </source>
</evidence>
<dbReference type="Gene3D" id="3.40.50.1000">
    <property type="entry name" value="HAD superfamily/HAD-like"/>
    <property type="match status" value="1"/>
</dbReference>
<comment type="subcellular location">
    <subcellularLocation>
        <location evidence="1">Cell membrane</location>
        <topology evidence="1">Multi-pass membrane protein</topology>
    </subcellularLocation>
</comment>
<dbReference type="PROSITE" id="PS00154">
    <property type="entry name" value="ATPASE_E1_E2"/>
    <property type="match status" value="1"/>
</dbReference>
<dbReference type="InterPro" id="IPR018303">
    <property type="entry name" value="ATPase_P-typ_P_site"/>
</dbReference>
<dbReference type="SFLD" id="SFLDF00027">
    <property type="entry name" value="p-type_atpase"/>
    <property type="match status" value="1"/>
</dbReference>
<dbReference type="Pfam" id="PF08282">
    <property type="entry name" value="Hydrolase_3"/>
    <property type="match status" value="1"/>
</dbReference>
<dbReference type="InterPro" id="IPR006068">
    <property type="entry name" value="ATPase_P-typ_cation-transptr_C"/>
</dbReference>
<dbReference type="GO" id="GO:0005886">
    <property type="term" value="C:plasma membrane"/>
    <property type="evidence" value="ECO:0007669"/>
    <property type="project" value="UniProtKB-SubCell"/>
</dbReference>
<feature type="transmembrane region" description="Helical" evidence="11">
    <location>
        <begin position="55"/>
        <end position="73"/>
    </location>
</feature>
<dbReference type="GO" id="GO:0006883">
    <property type="term" value="P:intracellular sodium ion homeostasis"/>
    <property type="evidence" value="ECO:0007669"/>
    <property type="project" value="TreeGrafter"/>
</dbReference>
<keyword evidence="7" id="KW-0067">ATP-binding</keyword>
<keyword evidence="3" id="KW-1003">Cell membrane</keyword>
<evidence type="ECO:0000256" key="3">
    <source>
        <dbReference type="ARBA" id="ARBA00022475"/>
    </source>
</evidence>
<dbReference type="AlphaFoldDB" id="A0A7C3Z2V6"/>
<dbReference type="InterPro" id="IPR059000">
    <property type="entry name" value="ATPase_P-type_domA"/>
</dbReference>
<evidence type="ECO:0000256" key="11">
    <source>
        <dbReference type="SAM" id="Phobius"/>
    </source>
</evidence>
<keyword evidence="10 11" id="KW-0472">Membrane</keyword>
<dbReference type="InterPro" id="IPR001757">
    <property type="entry name" value="P_typ_ATPase"/>
</dbReference>
<evidence type="ECO:0000256" key="1">
    <source>
        <dbReference type="ARBA" id="ARBA00004651"/>
    </source>
</evidence>
<dbReference type="InterPro" id="IPR036412">
    <property type="entry name" value="HAD-like_sf"/>
</dbReference>
<dbReference type="InterPro" id="IPR023299">
    <property type="entry name" value="ATPase_P-typ_cyto_dom_N"/>
</dbReference>
<dbReference type="GO" id="GO:0005391">
    <property type="term" value="F:P-type sodium:potassium-exchanging transporter activity"/>
    <property type="evidence" value="ECO:0007669"/>
    <property type="project" value="TreeGrafter"/>
</dbReference>
<dbReference type="SUPFAM" id="SSF56784">
    <property type="entry name" value="HAD-like"/>
    <property type="match status" value="1"/>
</dbReference>
<dbReference type="PRINTS" id="PR00119">
    <property type="entry name" value="CATATPASE"/>
</dbReference>
<dbReference type="InterPro" id="IPR004014">
    <property type="entry name" value="ATPase_P-typ_cation-transptr_N"/>
</dbReference>
<feature type="transmembrane region" description="Helical" evidence="11">
    <location>
        <begin position="943"/>
        <end position="962"/>
    </location>
</feature>
<dbReference type="InterPro" id="IPR044492">
    <property type="entry name" value="P_typ_ATPase_HD_dom"/>
</dbReference>
<keyword evidence="6" id="KW-0547">Nucleotide-binding</keyword>
<evidence type="ECO:0000313" key="13">
    <source>
        <dbReference type="EMBL" id="HGF35349.1"/>
    </source>
</evidence>
<dbReference type="GO" id="GO:0016887">
    <property type="term" value="F:ATP hydrolysis activity"/>
    <property type="evidence" value="ECO:0007669"/>
    <property type="project" value="InterPro"/>
</dbReference>
<feature type="transmembrane region" description="Helical" evidence="11">
    <location>
        <begin position="911"/>
        <end position="931"/>
    </location>
</feature>
<evidence type="ECO:0000259" key="12">
    <source>
        <dbReference type="SMART" id="SM00831"/>
    </source>
</evidence>
<dbReference type="Pfam" id="PF13246">
    <property type="entry name" value="Cation_ATPase"/>
    <property type="match status" value="1"/>
</dbReference>
<dbReference type="GO" id="GO:1902600">
    <property type="term" value="P:proton transmembrane transport"/>
    <property type="evidence" value="ECO:0007669"/>
    <property type="project" value="TreeGrafter"/>
</dbReference>
<dbReference type="SUPFAM" id="SSF81660">
    <property type="entry name" value="Metal cation-transporting ATPase, ATP-binding domain N"/>
    <property type="match status" value="1"/>
</dbReference>
<keyword evidence="9 11" id="KW-1133">Transmembrane helix</keyword>
<feature type="transmembrane region" description="Helical" evidence="11">
    <location>
        <begin position="843"/>
        <end position="866"/>
    </location>
</feature>
<dbReference type="EMBL" id="DTMF01000319">
    <property type="protein sequence ID" value="HGF35349.1"/>
    <property type="molecule type" value="Genomic_DNA"/>
</dbReference>
<evidence type="ECO:0000256" key="9">
    <source>
        <dbReference type="ARBA" id="ARBA00022989"/>
    </source>
</evidence>
<feature type="transmembrane region" description="Helical" evidence="11">
    <location>
        <begin position="240"/>
        <end position="263"/>
    </location>
</feature>
<feature type="transmembrane region" description="Helical" evidence="11">
    <location>
        <begin position="770"/>
        <end position="791"/>
    </location>
</feature>
<evidence type="ECO:0000256" key="5">
    <source>
        <dbReference type="ARBA" id="ARBA00022723"/>
    </source>
</evidence>
<reference evidence="13" key="1">
    <citation type="journal article" date="2020" name="mSystems">
        <title>Genome- and Community-Level Interaction Insights into Carbon Utilization and Element Cycling Functions of Hydrothermarchaeota in Hydrothermal Sediment.</title>
        <authorList>
            <person name="Zhou Z."/>
            <person name="Liu Y."/>
            <person name="Xu W."/>
            <person name="Pan J."/>
            <person name="Luo Z.H."/>
            <person name="Li M."/>
        </authorList>
    </citation>
    <scope>NUCLEOTIDE SEQUENCE [LARGE SCALE GENOMIC DNA]</scope>
    <source>
        <strain evidence="13">SpSt-897</strain>
    </source>
</reference>
<evidence type="ECO:0000256" key="10">
    <source>
        <dbReference type="ARBA" id="ARBA00023136"/>
    </source>
</evidence>
<evidence type="ECO:0000256" key="8">
    <source>
        <dbReference type="ARBA" id="ARBA00022967"/>
    </source>
</evidence>
<dbReference type="Gene3D" id="3.40.1110.10">
    <property type="entry name" value="Calcium-transporting ATPase, cytoplasmic domain N"/>
    <property type="match status" value="1"/>
</dbReference>
<keyword evidence="5" id="KW-0479">Metal-binding</keyword>
<dbReference type="GO" id="GO:0046872">
    <property type="term" value="F:metal ion binding"/>
    <property type="evidence" value="ECO:0007669"/>
    <property type="project" value="UniProtKB-KW"/>
</dbReference>
<dbReference type="GO" id="GO:0030007">
    <property type="term" value="P:intracellular potassium ion homeostasis"/>
    <property type="evidence" value="ECO:0007669"/>
    <property type="project" value="TreeGrafter"/>
</dbReference>
<dbReference type="SUPFAM" id="SSF81665">
    <property type="entry name" value="Calcium ATPase, transmembrane domain M"/>
    <property type="match status" value="1"/>
</dbReference>
<gene>
    <name evidence="13" type="ORF">ENW96_13390</name>
</gene>
<dbReference type="FunFam" id="2.70.150.10:FF:000016">
    <property type="entry name" value="Calcium-transporting P-type ATPase putative"/>
    <property type="match status" value="1"/>
</dbReference>
<dbReference type="PRINTS" id="PR00121">
    <property type="entry name" value="NAKATPASE"/>
</dbReference>
<dbReference type="Pfam" id="PF00690">
    <property type="entry name" value="Cation_ATPase_N"/>
    <property type="match status" value="1"/>
</dbReference>
<feature type="transmembrane region" description="Helical" evidence="11">
    <location>
        <begin position="269"/>
        <end position="298"/>
    </location>
</feature>
<dbReference type="GO" id="GO:1990573">
    <property type="term" value="P:potassium ion import across plasma membrane"/>
    <property type="evidence" value="ECO:0007669"/>
    <property type="project" value="TreeGrafter"/>
</dbReference>
<sequence length="984" mass="108685">MGWYQLEISEVLDRLGTTEHGLSEEEARKRLAEYGPNKLAEDKGISRLKILLDQFASPLIYILIIAAAVAMFLEEYKDMGVILAVILINAIVGYFQEYKAEESVRALRRMVTPKARVIRNGREKEIDSQLLVPGDVVLLESGNRVPADLRLFQCIELRVDESILTGESLPVEKTVKPIKEDRLPPGDQKNMAFMGTIVVAGRGRGIVVETGPRSALGAIAEEVKEIGVTRAPLQQKFDRFANVLGLVILAAAALLFGLGIVVGESPRDMFMTAVAAAVAAIPEGLPIVVTITLAISVARMAKRNAIIRKLPAVETLGSTTVICTDKTGTLTKNEMTVKQVFDGEQVFEVTGTGYDPEGEILRQWMAVNPKDYPNLQMLFRVGLLCNESHLFEENGKYHVQGDPTEGALLVAAIKAGLNPEEEREKYPQLGIIPFESERGFMATLHRGEDKNYIFIKGAPEKLLEICLSCQQLPRESSDYLRWQKVSRIANNFARDGLRVLAMAYREMPPDYTELRAEDLRTGLIFAGLQGMIDPPRPEAIEAVAGCKRAGIKVKMITGDHAITAEAIARRLTILGNTREGARTEAEAEQLAIKDLSDEELFDLFKEVTAAVAQKAGIVQNEVRERADRPDIPTEDTQLFELVKNVILAVVHRAQEPETARVLTGRQLEEMSDEELFRLVEKVNVYARVSPQHKLRITQQLVKHGEIVAVTGDGVNDAPALKAAHIGVAMGLSGTDVAKEAADMIIADDNFASIFAAVKEGRVVFDNIRKVTFFLIPTGIAAIFTIIGTVVMGLPLPFLPAQLLWINLVTNGLQDVALAFEPGEKDIDRRPPRDPKEGIMSPVLIQRTILLALLISAGVVAMFLYGLNNGGSLEYARTLAVTTMVFFQFFQCWNSRSEYQSIFTISPVSNPFLLYALIAATVAQVAFVYASPLHWLFRSAPLTAYDWALVLGIAGSVIVVVEIDKALRRWHRRRVEVRREVARYA</sequence>
<protein>
    <submittedName>
        <fullName evidence="13">HAD family hydrolase</fullName>
    </submittedName>
</protein>
<proteinExistence type="inferred from homology"/>
<feature type="domain" description="Cation-transporting P-type ATPase N-terminal" evidence="12">
    <location>
        <begin position="2"/>
        <end position="75"/>
    </location>
</feature>
<evidence type="ECO:0000256" key="6">
    <source>
        <dbReference type="ARBA" id="ARBA00022741"/>
    </source>
</evidence>
<dbReference type="InterPro" id="IPR023298">
    <property type="entry name" value="ATPase_P-typ_TM_dom_sf"/>
</dbReference>
<name>A0A7C3Z2V6_9BACT</name>
<evidence type="ECO:0000256" key="7">
    <source>
        <dbReference type="ARBA" id="ARBA00022840"/>
    </source>
</evidence>
<comment type="similarity">
    <text evidence="2">Belongs to the cation transport ATPase (P-type) (TC 3.A.3) family. Type IIA subfamily.</text>
</comment>
<dbReference type="Gene3D" id="2.70.150.10">
    <property type="entry name" value="Calcium-transporting ATPase, cytoplasmic transduction domain A"/>
    <property type="match status" value="1"/>
</dbReference>
<dbReference type="InterPro" id="IPR050510">
    <property type="entry name" value="Cation_transp_ATPase_P-type"/>
</dbReference>
<dbReference type="SUPFAM" id="SSF81653">
    <property type="entry name" value="Calcium ATPase, transduction domain A"/>
    <property type="match status" value="1"/>
</dbReference>
<keyword evidence="4 11" id="KW-0812">Transmembrane</keyword>
<dbReference type="SFLD" id="SFLDS00003">
    <property type="entry name" value="Haloacid_Dehalogenase"/>
    <property type="match status" value="1"/>
</dbReference>